<evidence type="ECO:0000256" key="2">
    <source>
        <dbReference type="ARBA" id="ARBA00004651"/>
    </source>
</evidence>
<feature type="transmembrane region" description="Helical" evidence="10">
    <location>
        <begin position="21"/>
        <end position="40"/>
    </location>
</feature>
<keyword evidence="10" id="KW-0472">Membrane</keyword>
<comment type="subcellular location">
    <subcellularLocation>
        <location evidence="2">Cell membrane</location>
        <topology evidence="2">Multi-pass membrane protein</topology>
    </subcellularLocation>
</comment>
<gene>
    <name evidence="13" type="ORF">BKX93_11580</name>
</gene>
<dbReference type="Pfam" id="PF02518">
    <property type="entry name" value="HATPase_c"/>
    <property type="match status" value="1"/>
</dbReference>
<dbReference type="PROSITE" id="PS50109">
    <property type="entry name" value="HIS_KIN"/>
    <property type="match status" value="1"/>
</dbReference>
<dbReference type="SMART" id="SM00387">
    <property type="entry name" value="HATPase_c"/>
    <property type="match status" value="1"/>
</dbReference>
<evidence type="ECO:0000256" key="4">
    <source>
        <dbReference type="ARBA" id="ARBA00022475"/>
    </source>
</evidence>
<protein>
    <recommendedName>
        <fullName evidence="3">histidine kinase</fullName>
        <ecNumber evidence="3">2.7.13.3</ecNumber>
    </recommendedName>
</protein>
<comment type="catalytic activity">
    <reaction evidence="1">
        <text>ATP + protein L-histidine = ADP + protein N-phospho-L-histidine.</text>
        <dbReference type="EC" id="2.7.13.3"/>
    </reaction>
</comment>
<name>A0A1D9LH16_9NEIS</name>
<keyword evidence="4" id="KW-1003">Cell membrane</keyword>
<proteinExistence type="predicted"/>
<dbReference type="EC" id="2.7.13.3" evidence="3"/>
<evidence type="ECO:0000313" key="14">
    <source>
        <dbReference type="Proteomes" id="UP000178776"/>
    </source>
</evidence>
<evidence type="ECO:0000313" key="13">
    <source>
        <dbReference type="EMBL" id="AOZ50562.1"/>
    </source>
</evidence>
<evidence type="ECO:0000259" key="12">
    <source>
        <dbReference type="PROSITE" id="PS50885"/>
    </source>
</evidence>
<keyword evidence="5" id="KW-0597">Phosphoprotein</keyword>
<keyword evidence="10" id="KW-1133">Transmembrane helix</keyword>
<evidence type="ECO:0000256" key="1">
    <source>
        <dbReference type="ARBA" id="ARBA00000085"/>
    </source>
</evidence>
<dbReference type="SUPFAM" id="SSF55874">
    <property type="entry name" value="ATPase domain of HSP90 chaperone/DNA topoisomerase II/histidine kinase"/>
    <property type="match status" value="1"/>
</dbReference>
<feature type="domain" description="Histidine kinase" evidence="11">
    <location>
        <begin position="235"/>
        <end position="446"/>
    </location>
</feature>
<accession>A0A1D9LH16</accession>
<dbReference type="PROSITE" id="PS50885">
    <property type="entry name" value="HAMP"/>
    <property type="match status" value="1"/>
</dbReference>
<dbReference type="InterPro" id="IPR036097">
    <property type="entry name" value="HisK_dim/P_sf"/>
</dbReference>
<dbReference type="CDD" id="cd00082">
    <property type="entry name" value="HisKA"/>
    <property type="match status" value="1"/>
</dbReference>
<dbReference type="Gene3D" id="1.10.287.130">
    <property type="match status" value="1"/>
</dbReference>
<feature type="domain" description="HAMP" evidence="12">
    <location>
        <begin position="175"/>
        <end position="227"/>
    </location>
</feature>
<dbReference type="InterPro" id="IPR003594">
    <property type="entry name" value="HATPase_dom"/>
</dbReference>
<dbReference type="Proteomes" id="UP000178776">
    <property type="component" value="Chromosome"/>
</dbReference>
<dbReference type="SMART" id="SM00388">
    <property type="entry name" value="HisKA"/>
    <property type="match status" value="1"/>
</dbReference>
<organism evidence="13 14">
    <name type="scientific">Chromobacterium vaccinii</name>
    <dbReference type="NCBI Taxonomy" id="1108595"/>
    <lineage>
        <taxon>Bacteria</taxon>
        <taxon>Pseudomonadati</taxon>
        <taxon>Pseudomonadota</taxon>
        <taxon>Betaproteobacteria</taxon>
        <taxon>Neisseriales</taxon>
        <taxon>Chromobacteriaceae</taxon>
        <taxon>Chromobacterium</taxon>
    </lineage>
</organism>
<dbReference type="Pfam" id="PF00512">
    <property type="entry name" value="HisKA"/>
    <property type="match status" value="1"/>
</dbReference>
<keyword evidence="9" id="KW-0067">ATP-binding</keyword>
<evidence type="ECO:0000256" key="10">
    <source>
        <dbReference type="SAM" id="Phobius"/>
    </source>
</evidence>
<evidence type="ECO:0000256" key="3">
    <source>
        <dbReference type="ARBA" id="ARBA00012438"/>
    </source>
</evidence>
<dbReference type="EMBL" id="CP017707">
    <property type="protein sequence ID" value="AOZ50562.1"/>
    <property type="molecule type" value="Genomic_DNA"/>
</dbReference>
<keyword evidence="6" id="KW-0808">Transferase</keyword>
<evidence type="ECO:0000256" key="6">
    <source>
        <dbReference type="ARBA" id="ARBA00022679"/>
    </source>
</evidence>
<dbReference type="GeneID" id="68841850"/>
<dbReference type="Gene3D" id="3.30.565.10">
    <property type="entry name" value="Histidine kinase-like ATPase, C-terminal domain"/>
    <property type="match status" value="1"/>
</dbReference>
<evidence type="ECO:0000259" key="11">
    <source>
        <dbReference type="PROSITE" id="PS50109"/>
    </source>
</evidence>
<keyword evidence="7" id="KW-0547">Nucleotide-binding</keyword>
<dbReference type="PRINTS" id="PR00344">
    <property type="entry name" value="BCTRLSENSOR"/>
</dbReference>
<dbReference type="GO" id="GO:0005524">
    <property type="term" value="F:ATP binding"/>
    <property type="evidence" value="ECO:0007669"/>
    <property type="project" value="UniProtKB-KW"/>
</dbReference>
<dbReference type="RefSeq" id="WP_070979899.1">
    <property type="nucleotide sequence ID" value="NZ_CP017707.1"/>
</dbReference>
<dbReference type="GO" id="GO:0000155">
    <property type="term" value="F:phosphorelay sensor kinase activity"/>
    <property type="evidence" value="ECO:0007669"/>
    <property type="project" value="InterPro"/>
</dbReference>
<dbReference type="KEGG" id="cvc:BKX93_11580"/>
<feature type="transmembrane region" description="Helical" evidence="10">
    <location>
        <begin position="155"/>
        <end position="174"/>
    </location>
</feature>
<evidence type="ECO:0000256" key="8">
    <source>
        <dbReference type="ARBA" id="ARBA00022777"/>
    </source>
</evidence>
<sequence>MPSKNLRGWLRPSLGTLFARYFLITMLIQLLIIIGFGFLVTKLYEKSDQAGKTLFMRGTVMLIQDRLREQPPQRWNAELASIASRFSYPIRLLDQPPAELDDKALAVLGHGQSYLDADSQILYASAPSRSRLLALGPLDMQSSDSNWISEDIEVLLIWMLLSGATLGTLLYFILRPLWTDLLEVRRTAEVFAEGDFSARARSAKSRLFAPLPLAFNSMASRLERQLETRQALSHAIAHEIRTPIARLRFGLTMLEEEEDPTEWKRYRDGMERDMLELEELISTSMEFAKLRRSEVPLHLETVDLFDWFDDLIDLVTPLKPPHLSLSLECPREDGAFDRKLMYIATRNLLLNAFKYAHSQVRMRVYHQGSQLIMEVDDDGCGIPEEDRDKVFEPFLRLDRSRDRATGGHGLGLSFVRLIAEHHHGHASAGSSELGGARFRMIIAQPAPCGQ</sequence>
<dbReference type="GO" id="GO:0005886">
    <property type="term" value="C:plasma membrane"/>
    <property type="evidence" value="ECO:0007669"/>
    <property type="project" value="UniProtKB-SubCell"/>
</dbReference>
<dbReference type="InterPro" id="IPR003661">
    <property type="entry name" value="HisK_dim/P_dom"/>
</dbReference>
<dbReference type="SUPFAM" id="SSF47384">
    <property type="entry name" value="Homodimeric domain of signal transducing histidine kinase"/>
    <property type="match status" value="1"/>
</dbReference>
<keyword evidence="8 13" id="KW-0418">Kinase</keyword>
<dbReference type="PANTHER" id="PTHR44936">
    <property type="entry name" value="SENSOR PROTEIN CREC"/>
    <property type="match status" value="1"/>
</dbReference>
<dbReference type="InterPro" id="IPR050980">
    <property type="entry name" value="2C_sensor_his_kinase"/>
</dbReference>
<dbReference type="InterPro" id="IPR005467">
    <property type="entry name" value="His_kinase_dom"/>
</dbReference>
<keyword evidence="10" id="KW-0812">Transmembrane</keyword>
<dbReference type="STRING" id="1108595.BKX93_11580"/>
<dbReference type="InterPro" id="IPR003660">
    <property type="entry name" value="HAMP_dom"/>
</dbReference>
<evidence type="ECO:0000256" key="7">
    <source>
        <dbReference type="ARBA" id="ARBA00022741"/>
    </source>
</evidence>
<reference evidence="13 14" key="1">
    <citation type="submission" date="2016-10" db="EMBL/GenBank/DDBJ databases">
        <title>Chromobacterium muskegensis sp. nov., an insecticidal bacterium isolated from Sphagnum bogs.</title>
        <authorList>
            <person name="Sparks M.E."/>
            <person name="Blackburn M.B."/>
            <person name="Gundersen-Rindal D.E."/>
            <person name="Mitchell A."/>
            <person name="Farrar R."/>
            <person name="Kuhar D."/>
        </authorList>
    </citation>
    <scope>NUCLEOTIDE SEQUENCE [LARGE SCALE GENOMIC DNA]</scope>
    <source>
        <strain evidence="13 14">21-1</strain>
    </source>
</reference>
<dbReference type="PANTHER" id="PTHR44936:SF10">
    <property type="entry name" value="SENSOR PROTEIN RSTB"/>
    <property type="match status" value="1"/>
</dbReference>
<evidence type="ECO:0000256" key="9">
    <source>
        <dbReference type="ARBA" id="ARBA00022840"/>
    </source>
</evidence>
<dbReference type="InterPro" id="IPR036890">
    <property type="entry name" value="HATPase_C_sf"/>
</dbReference>
<dbReference type="AlphaFoldDB" id="A0A1D9LH16"/>
<dbReference type="InterPro" id="IPR004358">
    <property type="entry name" value="Sig_transdc_His_kin-like_C"/>
</dbReference>
<evidence type="ECO:0000256" key="5">
    <source>
        <dbReference type="ARBA" id="ARBA00022553"/>
    </source>
</evidence>